<accession>A0A4V2EUG2</accession>
<keyword evidence="9" id="KW-1185">Reference proteome</keyword>
<evidence type="ECO:0000256" key="6">
    <source>
        <dbReference type="RuleBase" id="RU000471"/>
    </source>
</evidence>
<dbReference type="GO" id="GO:0009060">
    <property type="term" value="P:aerobic respiration"/>
    <property type="evidence" value="ECO:0007669"/>
    <property type="project" value="TreeGrafter"/>
</dbReference>
<dbReference type="OrthoDB" id="9803734at2"/>
<feature type="region of interest" description="Disordered" evidence="7">
    <location>
        <begin position="391"/>
        <end position="439"/>
    </location>
</feature>
<feature type="transmembrane region" description="Helical" evidence="5">
    <location>
        <begin position="12"/>
        <end position="36"/>
    </location>
</feature>
<dbReference type="PROSITE" id="PS00668">
    <property type="entry name" value="COMPLEX1_ND1_2"/>
    <property type="match status" value="1"/>
</dbReference>
<dbReference type="AlphaFoldDB" id="A0A4V2EUG2"/>
<protein>
    <recommendedName>
        <fullName evidence="5">NADH-quinone oxidoreductase subunit H</fullName>
        <ecNumber evidence="5">7.1.1.-</ecNumber>
    </recommendedName>
    <alternativeName>
        <fullName evidence="5">NADH dehydrogenase I subunit H</fullName>
    </alternativeName>
    <alternativeName>
        <fullName evidence="5">NDH-1 subunit H</fullName>
    </alternativeName>
</protein>
<keyword evidence="2 5" id="KW-0812">Transmembrane</keyword>
<name>A0A4V2EUG2_9PSEU</name>
<evidence type="ECO:0000313" key="8">
    <source>
        <dbReference type="EMBL" id="RZS44463.1"/>
    </source>
</evidence>
<feature type="transmembrane region" description="Helical" evidence="5">
    <location>
        <begin position="163"/>
        <end position="185"/>
    </location>
</feature>
<feature type="transmembrane region" description="Helical" evidence="5">
    <location>
        <begin position="197"/>
        <end position="215"/>
    </location>
</feature>
<dbReference type="Proteomes" id="UP000294257">
    <property type="component" value="Unassembled WGS sequence"/>
</dbReference>
<dbReference type="Pfam" id="PF00146">
    <property type="entry name" value="NADHdh"/>
    <property type="match status" value="1"/>
</dbReference>
<dbReference type="GO" id="GO:0003954">
    <property type="term" value="F:NADH dehydrogenase activity"/>
    <property type="evidence" value="ECO:0007669"/>
    <property type="project" value="TreeGrafter"/>
</dbReference>
<dbReference type="InterPro" id="IPR001694">
    <property type="entry name" value="NADH_UbQ_OxRdtase_su1/FPO"/>
</dbReference>
<evidence type="ECO:0000256" key="7">
    <source>
        <dbReference type="SAM" id="MobiDB-lite"/>
    </source>
</evidence>
<feature type="transmembrane region" description="Helical" evidence="5">
    <location>
        <begin position="323"/>
        <end position="344"/>
    </location>
</feature>
<dbReference type="EC" id="7.1.1.-" evidence="5"/>
<keyword evidence="5" id="KW-1278">Translocase</keyword>
<dbReference type="GO" id="GO:0016655">
    <property type="term" value="F:oxidoreductase activity, acting on NAD(P)H, quinone or similar compound as acceptor"/>
    <property type="evidence" value="ECO:0007669"/>
    <property type="project" value="UniProtKB-UniRule"/>
</dbReference>
<dbReference type="GO" id="GO:0048038">
    <property type="term" value="F:quinone binding"/>
    <property type="evidence" value="ECO:0007669"/>
    <property type="project" value="UniProtKB-KW"/>
</dbReference>
<dbReference type="NCBIfam" id="NF004741">
    <property type="entry name" value="PRK06076.1-2"/>
    <property type="match status" value="1"/>
</dbReference>
<feature type="transmembrane region" description="Helical" evidence="5">
    <location>
        <begin position="291"/>
        <end position="311"/>
    </location>
</feature>
<organism evidence="8 9">
    <name type="scientific">Herbihabitans rhizosphaerae</name>
    <dbReference type="NCBI Taxonomy" id="1872711"/>
    <lineage>
        <taxon>Bacteria</taxon>
        <taxon>Bacillati</taxon>
        <taxon>Actinomycetota</taxon>
        <taxon>Actinomycetes</taxon>
        <taxon>Pseudonocardiales</taxon>
        <taxon>Pseudonocardiaceae</taxon>
        <taxon>Herbihabitans</taxon>
    </lineage>
</organism>
<comment type="function">
    <text evidence="5">NDH-1 shuttles electrons from NADH, via FMN and iron-sulfur (Fe-S) centers, to quinones in the respiratory chain. The immediate electron acceptor for the enzyme in this species is believed to be ubiquinone. Couples the redox reaction to proton translocation (for every two electrons transferred, four hydrogen ions are translocated across the cytoplasmic membrane), and thus conserves the redox energy in a proton gradient. This subunit may bind ubiquinone.</text>
</comment>
<keyword evidence="3 5" id="KW-1133">Transmembrane helix</keyword>
<dbReference type="InterPro" id="IPR018086">
    <property type="entry name" value="NADH_UbQ_OxRdtase_su1_CS"/>
</dbReference>
<evidence type="ECO:0000256" key="5">
    <source>
        <dbReference type="HAMAP-Rule" id="MF_01350"/>
    </source>
</evidence>
<gene>
    <name evidence="5" type="primary">nuoH</name>
    <name evidence="8" type="ORF">EV193_101339</name>
</gene>
<evidence type="ECO:0000256" key="3">
    <source>
        <dbReference type="ARBA" id="ARBA00022989"/>
    </source>
</evidence>
<comment type="caution">
    <text evidence="8">The sequence shown here is derived from an EMBL/GenBank/DDBJ whole genome shotgun (WGS) entry which is preliminary data.</text>
</comment>
<comment type="subcellular location">
    <subcellularLocation>
        <location evidence="5 6">Cell membrane</location>
        <topology evidence="5 6">Multi-pass membrane protein</topology>
    </subcellularLocation>
    <subcellularLocation>
        <location evidence="1">Membrane</location>
        <topology evidence="1">Multi-pass membrane protein</topology>
    </subcellularLocation>
</comment>
<feature type="transmembrane region" description="Helical" evidence="5">
    <location>
        <begin position="83"/>
        <end position="104"/>
    </location>
</feature>
<evidence type="ECO:0000256" key="2">
    <source>
        <dbReference type="ARBA" id="ARBA00022692"/>
    </source>
</evidence>
<dbReference type="PANTHER" id="PTHR11432">
    <property type="entry name" value="NADH DEHYDROGENASE SUBUNIT 1"/>
    <property type="match status" value="1"/>
</dbReference>
<evidence type="ECO:0000256" key="1">
    <source>
        <dbReference type="ARBA" id="ARBA00004141"/>
    </source>
</evidence>
<evidence type="ECO:0000313" key="9">
    <source>
        <dbReference type="Proteomes" id="UP000294257"/>
    </source>
</evidence>
<dbReference type="HAMAP" id="MF_01350">
    <property type="entry name" value="NDH1_NuoH"/>
    <property type="match status" value="1"/>
</dbReference>
<feature type="transmembrane region" description="Helical" evidence="5">
    <location>
        <begin position="124"/>
        <end position="151"/>
    </location>
</feature>
<keyword evidence="5" id="KW-1003">Cell membrane</keyword>
<keyword evidence="5" id="KW-0830">Ubiquinone</keyword>
<feature type="transmembrane region" description="Helical" evidence="5">
    <location>
        <begin position="356"/>
        <end position="374"/>
    </location>
</feature>
<reference evidence="8 9" key="1">
    <citation type="submission" date="2019-02" db="EMBL/GenBank/DDBJ databases">
        <title>Genomic Encyclopedia of Type Strains, Phase IV (KMG-IV): sequencing the most valuable type-strain genomes for metagenomic binning, comparative biology and taxonomic classification.</title>
        <authorList>
            <person name="Goeker M."/>
        </authorList>
    </citation>
    <scope>NUCLEOTIDE SEQUENCE [LARGE SCALE GENOMIC DNA]</scope>
    <source>
        <strain evidence="8 9">DSM 101727</strain>
    </source>
</reference>
<keyword evidence="5 6" id="KW-0520">NAD</keyword>
<dbReference type="GO" id="GO:0005886">
    <property type="term" value="C:plasma membrane"/>
    <property type="evidence" value="ECO:0007669"/>
    <property type="project" value="UniProtKB-SubCell"/>
</dbReference>
<comment type="catalytic activity">
    <reaction evidence="5">
        <text>a quinone + NADH + 5 H(+)(in) = a quinol + NAD(+) + 4 H(+)(out)</text>
        <dbReference type="Rhea" id="RHEA:57888"/>
        <dbReference type="ChEBI" id="CHEBI:15378"/>
        <dbReference type="ChEBI" id="CHEBI:24646"/>
        <dbReference type="ChEBI" id="CHEBI:57540"/>
        <dbReference type="ChEBI" id="CHEBI:57945"/>
        <dbReference type="ChEBI" id="CHEBI:132124"/>
    </reaction>
</comment>
<keyword evidence="4 5" id="KW-0472">Membrane</keyword>
<dbReference type="EMBL" id="SGWQ01000001">
    <property type="protein sequence ID" value="RZS44463.1"/>
    <property type="molecule type" value="Genomic_DNA"/>
</dbReference>
<dbReference type="RefSeq" id="WP_130342141.1">
    <property type="nucleotide sequence ID" value="NZ_SGWQ01000001.1"/>
</dbReference>
<comment type="subunit">
    <text evidence="5">NDH-1 is composed of 14 different subunits. Subunits NuoA, H, J, K, L, M, N constitute the membrane sector of the complex.</text>
</comment>
<dbReference type="PANTHER" id="PTHR11432:SF3">
    <property type="entry name" value="NADH-UBIQUINONE OXIDOREDUCTASE CHAIN 1"/>
    <property type="match status" value="1"/>
</dbReference>
<feature type="transmembrane region" description="Helical" evidence="5">
    <location>
        <begin position="252"/>
        <end position="271"/>
    </location>
</feature>
<proteinExistence type="inferred from homology"/>
<evidence type="ECO:0000256" key="4">
    <source>
        <dbReference type="ARBA" id="ARBA00023136"/>
    </source>
</evidence>
<sequence>MTRAELLADDPLWLILIKAVVLLLIGPLMTMFMVIFERKVVAWMQHRPGPNRVGPWGLLQSIADAIKLPFKEQIIPTTADRKVYFLAPIVSVIPSFLAFSVIPFGPQVSIFGEQTVLQLVDLPVGALVILACSSLGVYGIVLAGWASGSAYPLLGGLRSAAQVISYEIAMGLSIVGVILYSHSLSTGDIVDAQRDGWYFYLLIPSFVIYLISMVGETNRAPFDLPEAESELVGGFHTEYSSMKFAMFFLAEYTNMVIVSMFATTLFLGGYMAPWPISLIGDNYLNTGWWPVLWFMGKTMLLLFVFVWLRGTLPRMRYDQFMRLGWKVLVPVSLVWIVVIAGIRAFRNEPNISTSQILVFGGVALLVLIAVAMLIPDKRARAEDEYLVPVTGGGHPVPPLDLEVPKPPKRRSLSEAKVARKPAAVPAGQSTSDTPDKESE</sequence>
<dbReference type="NCBIfam" id="NF004743">
    <property type="entry name" value="PRK06076.1-4"/>
    <property type="match status" value="1"/>
</dbReference>
<comment type="similarity">
    <text evidence="5 6">Belongs to the complex I subunit 1 family.</text>
</comment>
<keyword evidence="5" id="KW-0874">Quinone</keyword>